<dbReference type="Proteomes" id="UP000220246">
    <property type="component" value="Unassembled WGS sequence"/>
</dbReference>
<dbReference type="Pfam" id="PF00583">
    <property type="entry name" value="Acetyltransf_1"/>
    <property type="match status" value="1"/>
</dbReference>
<name>A0A2A7UWF8_COMTR</name>
<evidence type="ECO:0000259" key="2">
    <source>
        <dbReference type="PROSITE" id="PS51186"/>
    </source>
</evidence>
<evidence type="ECO:0000313" key="3">
    <source>
        <dbReference type="EMBL" id="PEH89521.1"/>
    </source>
</evidence>
<dbReference type="InterPro" id="IPR016181">
    <property type="entry name" value="Acyl_CoA_acyltransferase"/>
</dbReference>
<sequence length="181" mass="20188">MTLSLSLSHLISIQPVERLQEVDGFLRDARVQMFGARVSAQDTPADLLHFEQVYRGGGGRMWTAHDAQRGVVGSIAYRPYDGRFAQLDFGPLAVVEVVRLFVAPVWRRQGLAQALFATLQAHARAHGVEVLYLHTHPFLPGALEFWKRNGFAVLQREAEPVWQTIHMQCLLPPALPTAAPT</sequence>
<protein>
    <submittedName>
        <fullName evidence="3">N-acetyltransferase</fullName>
    </submittedName>
</protein>
<dbReference type="STRING" id="1219032.GCA_001515545_00102"/>
<comment type="caution">
    <text evidence="3">The sequence shown here is derived from an EMBL/GenBank/DDBJ whole genome shotgun (WGS) entry which is preliminary data.</text>
</comment>
<feature type="domain" description="N-acetyltransferase" evidence="2">
    <location>
        <begin position="8"/>
        <end position="172"/>
    </location>
</feature>
<dbReference type="SUPFAM" id="SSF55729">
    <property type="entry name" value="Acyl-CoA N-acyltransferases (Nat)"/>
    <property type="match status" value="1"/>
</dbReference>
<keyword evidence="4" id="KW-1185">Reference proteome</keyword>
<evidence type="ECO:0000256" key="1">
    <source>
        <dbReference type="ARBA" id="ARBA00022679"/>
    </source>
</evidence>
<dbReference type="InterPro" id="IPR050769">
    <property type="entry name" value="NAT_camello-type"/>
</dbReference>
<dbReference type="EMBL" id="PDEA01000001">
    <property type="protein sequence ID" value="PEH89521.1"/>
    <property type="molecule type" value="Genomic_DNA"/>
</dbReference>
<dbReference type="GO" id="GO:0008080">
    <property type="term" value="F:N-acetyltransferase activity"/>
    <property type="evidence" value="ECO:0007669"/>
    <property type="project" value="InterPro"/>
</dbReference>
<dbReference type="OrthoDB" id="9792929at2"/>
<dbReference type="InterPro" id="IPR000182">
    <property type="entry name" value="GNAT_dom"/>
</dbReference>
<organism evidence="3 4">
    <name type="scientific">Comamonas terrigena</name>
    <dbReference type="NCBI Taxonomy" id="32013"/>
    <lineage>
        <taxon>Bacteria</taxon>
        <taxon>Pseudomonadati</taxon>
        <taxon>Pseudomonadota</taxon>
        <taxon>Betaproteobacteria</taxon>
        <taxon>Burkholderiales</taxon>
        <taxon>Comamonadaceae</taxon>
        <taxon>Comamonas</taxon>
    </lineage>
</organism>
<dbReference type="AlphaFoldDB" id="A0A2A7UWF8"/>
<dbReference type="PANTHER" id="PTHR13947">
    <property type="entry name" value="GNAT FAMILY N-ACETYLTRANSFERASE"/>
    <property type="match status" value="1"/>
</dbReference>
<dbReference type="PANTHER" id="PTHR13947:SF37">
    <property type="entry name" value="LD18367P"/>
    <property type="match status" value="1"/>
</dbReference>
<gene>
    <name evidence="3" type="ORF">CRM82_13745</name>
</gene>
<dbReference type="GeneID" id="80801682"/>
<keyword evidence="1 3" id="KW-0808">Transferase</keyword>
<dbReference type="CDD" id="cd04301">
    <property type="entry name" value="NAT_SF"/>
    <property type="match status" value="1"/>
</dbReference>
<dbReference type="PROSITE" id="PS51186">
    <property type="entry name" value="GNAT"/>
    <property type="match status" value="1"/>
</dbReference>
<dbReference type="RefSeq" id="WP_066532198.1">
    <property type="nucleotide sequence ID" value="NZ_PDEA01000001.1"/>
</dbReference>
<accession>A0A2A7UWF8</accession>
<dbReference type="Gene3D" id="3.40.630.30">
    <property type="match status" value="1"/>
</dbReference>
<proteinExistence type="predicted"/>
<evidence type="ECO:0000313" key="4">
    <source>
        <dbReference type="Proteomes" id="UP000220246"/>
    </source>
</evidence>
<reference evidence="4" key="1">
    <citation type="submission" date="2017-09" db="EMBL/GenBank/DDBJ databases">
        <title>FDA dAtabase for Regulatory Grade micrObial Sequences (FDA-ARGOS): Supporting development and validation of Infectious Disease Dx tests.</title>
        <authorList>
            <person name="Minogue T."/>
            <person name="Wolcott M."/>
            <person name="Wasieloski L."/>
            <person name="Aguilar W."/>
            <person name="Moore D."/>
            <person name="Tallon L."/>
            <person name="Sadzewicz L."/>
            <person name="Ott S."/>
            <person name="Zhao X."/>
            <person name="Nagaraj S."/>
            <person name="Vavikolanu K."/>
            <person name="Aluvathingal J."/>
            <person name="Nadendla S."/>
            <person name="Sichtig H."/>
        </authorList>
    </citation>
    <scope>NUCLEOTIDE SEQUENCE [LARGE SCALE GENOMIC DNA]</scope>
    <source>
        <strain evidence="4">FDAARGOS_394</strain>
    </source>
</reference>